<feature type="compositionally biased region" description="Polar residues" evidence="1">
    <location>
        <begin position="54"/>
        <end position="68"/>
    </location>
</feature>
<gene>
    <name evidence="2" type="ORF">GCM10010507_06560</name>
</gene>
<proteinExistence type="predicted"/>
<comment type="caution">
    <text evidence="2">The sequence shown here is derived from an EMBL/GenBank/DDBJ whole genome shotgun (WGS) entry which is preliminary data.</text>
</comment>
<feature type="region of interest" description="Disordered" evidence="1">
    <location>
        <begin position="1"/>
        <end position="83"/>
    </location>
</feature>
<reference evidence="2" key="1">
    <citation type="journal article" date="2014" name="Int. J. Syst. Evol. Microbiol.">
        <title>Complete genome sequence of Corynebacterium casei LMG S-19264T (=DSM 44701T), isolated from a smear-ripened cheese.</title>
        <authorList>
            <consortium name="US DOE Joint Genome Institute (JGI-PGF)"/>
            <person name="Walter F."/>
            <person name="Albersmeier A."/>
            <person name="Kalinowski J."/>
            <person name="Ruckert C."/>
        </authorList>
    </citation>
    <scope>NUCLEOTIDE SEQUENCE</scope>
    <source>
        <strain evidence="2">JCM 4633</strain>
    </source>
</reference>
<evidence type="ECO:0000256" key="1">
    <source>
        <dbReference type="SAM" id="MobiDB-lite"/>
    </source>
</evidence>
<protein>
    <submittedName>
        <fullName evidence="2">Uncharacterized protein</fullName>
    </submittedName>
</protein>
<evidence type="ECO:0000313" key="3">
    <source>
        <dbReference type="Proteomes" id="UP000646244"/>
    </source>
</evidence>
<organism evidence="2 3">
    <name type="scientific">Streptomyces cinnamoneus</name>
    <name type="common">Streptoverticillium cinnamoneum</name>
    <dbReference type="NCBI Taxonomy" id="53446"/>
    <lineage>
        <taxon>Bacteria</taxon>
        <taxon>Bacillati</taxon>
        <taxon>Actinomycetota</taxon>
        <taxon>Actinomycetes</taxon>
        <taxon>Kitasatosporales</taxon>
        <taxon>Streptomycetaceae</taxon>
        <taxon>Streptomyces</taxon>
        <taxon>Streptomyces cinnamoneus group</taxon>
    </lineage>
</organism>
<dbReference type="AlphaFoldDB" id="A0A918WE39"/>
<sequence>MPARGQQNTDRGEHRGPDQSQIGAGARDGVRHGCAIIPPALPIPYGRGGKEGPTGSTASGRTPYTPSPTWRVGRMSGLTRPAGLHPALRGYTYRYVEPQPGG</sequence>
<dbReference type="EMBL" id="BMVB01000002">
    <property type="protein sequence ID" value="GHC36181.1"/>
    <property type="molecule type" value="Genomic_DNA"/>
</dbReference>
<evidence type="ECO:0000313" key="2">
    <source>
        <dbReference type="EMBL" id="GHC36181.1"/>
    </source>
</evidence>
<accession>A0A918WE39</accession>
<name>A0A918WE39_STRCJ</name>
<dbReference type="Proteomes" id="UP000646244">
    <property type="component" value="Unassembled WGS sequence"/>
</dbReference>
<reference evidence="2" key="2">
    <citation type="submission" date="2020-09" db="EMBL/GenBank/DDBJ databases">
        <authorList>
            <person name="Sun Q."/>
            <person name="Ohkuma M."/>
        </authorList>
    </citation>
    <scope>NUCLEOTIDE SEQUENCE</scope>
    <source>
        <strain evidence="2">JCM 4633</strain>
    </source>
</reference>